<gene>
    <name evidence="2" type="ORF">FMA36_00390</name>
</gene>
<evidence type="ECO:0000256" key="1">
    <source>
        <dbReference type="SAM" id="SignalP"/>
    </source>
</evidence>
<dbReference type="PROSITE" id="PS51257">
    <property type="entry name" value="PROKAR_LIPOPROTEIN"/>
    <property type="match status" value="1"/>
</dbReference>
<keyword evidence="1" id="KW-0732">Signal</keyword>
<name>A0A857FLQ3_KOMXY</name>
<dbReference type="OrthoDB" id="7275835at2"/>
<dbReference type="PROSITE" id="PS51318">
    <property type="entry name" value="TAT"/>
    <property type="match status" value="1"/>
</dbReference>
<dbReference type="RefSeq" id="WP_159260074.1">
    <property type="nucleotide sequence ID" value="NZ_CP041348.1"/>
</dbReference>
<protein>
    <submittedName>
        <fullName evidence="2">Uncharacterized protein</fullName>
    </submittedName>
</protein>
<dbReference type="Proteomes" id="UP000464674">
    <property type="component" value="Chromosome"/>
</dbReference>
<evidence type="ECO:0000313" key="3">
    <source>
        <dbReference type="Proteomes" id="UP000464674"/>
    </source>
</evidence>
<dbReference type="EMBL" id="CP041348">
    <property type="protein sequence ID" value="QHC34177.1"/>
    <property type="molecule type" value="Genomic_DNA"/>
</dbReference>
<feature type="chain" id="PRO_5032366281" evidence="1">
    <location>
        <begin position="25"/>
        <end position="192"/>
    </location>
</feature>
<proteinExistence type="predicted"/>
<reference evidence="2 3" key="1">
    <citation type="journal article" date="2020" name="Carbohydr. Polym.">
        <title>Characterization and optimization of production of bacterial cellulose from strain CGMCC 17276 based on whole-genome analysis.</title>
        <authorList>
            <person name="Lu T."/>
            <person name="Gao H."/>
            <person name="Liao B."/>
            <person name="Wu J."/>
            <person name="Zhang W."/>
            <person name="Huang J."/>
            <person name="Liu M."/>
            <person name="Huang J."/>
            <person name="Chang Z."/>
            <person name="Jin M."/>
            <person name="Yi Z."/>
            <person name="Jiang D."/>
        </authorList>
    </citation>
    <scope>NUCLEOTIDE SEQUENCE [LARGE SCALE GENOMIC DNA]</scope>
    <source>
        <strain evidence="2 3">CGMCC 17276</strain>
    </source>
</reference>
<evidence type="ECO:0000313" key="2">
    <source>
        <dbReference type="EMBL" id="QHC34177.1"/>
    </source>
</evidence>
<organism evidence="2 3">
    <name type="scientific">Komagataeibacter xylinus</name>
    <name type="common">Gluconacetobacter xylinus</name>
    <dbReference type="NCBI Taxonomy" id="28448"/>
    <lineage>
        <taxon>Bacteria</taxon>
        <taxon>Pseudomonadati</taxon>
        <taxon>Pseudomonadota</taxon>
        <taxon>Alphaproteobacteria</taxon>
        <taxon>Acetobacterales</taxon>
        <taxon>Acetobacteraceae</taxon>
        <taxon>Komagataeibacter</taxon>
    </lineage>
</organism>
<accession>A0A857FLQ3</accession>
<feature type="signal peptide" evidence="1">
    <location>
        <begin position="1"/>
        <end position="24"/>
    </location>
</feature>
<dbReference type="AlphaFoldDB" id="A0A857FLQ3"/>
<dbReference type="InterPro" id="IPR006311">
    <property type="entry name" value="TAT_signal"/>
</dbReference>
<sequence length="192" mass="18963">MNTSISRRSLLRAGAGTLAAGLLAACTVTKSGTTTTLTLNVAEVTDYGNAILSFASTAINVSFVASAMGTANLALANTVIASLKSALSAFSTAAGSSTSVSYDSASVKTAFDSILADVEKVDTLIISTITGTAASLSSSVVSEAKTAAGAAETLISLLKAMIDMTGPRLRGVSPLSGDAAIAQIAVFSASQG</sequence>